<evidence type="ECO:0000256" key="1">
    <source>
        <dbReference type="SAM" id="MobiDB-lite"/>
    </source>
</evidence>
<evidence type="ECO:0000313" key="3">
    <source>
        <dbReference type="EMBL" id="NEK24023.1"/>
    </source>
</evidence>
<name>A0A6P0CHR2_9RHOB</name>
<reference evidence="3 4" key="1">
    <citation type="submission" date="2020-01" db="EMBL/GenBank/DDBJ databases">
        <title>Sulfitobacter sediminilitoris sp. nov., isolated from a tidal flat.</title>
        <authorList>
            <person name="Park S."/>
            <person name="Yoon J.-H."/>
        </authorList>
    </citation>
    <scope>NUCLEOTIDE SEQUENCE [LARGE SCALE GENOMIC DNA]</scope>
    <source>
        <strain evidence="3 4">JBTF-M27</strain>
    </source>
</reference>
<feature type="region of interest" description="Disordered" evidence="1">
    <location>
        <begin position="103"/>
        <end position="129"/>
    </location>
</feature>
<evidence type="ECO:0000256" key="2">
    <source>
        <dbReference type="SAM" id="SignalP"/>
    </source>
</evidence>
<proteinExistence type="predicted"/>
<feature type="chain" id="PRO_5026832312" evidence="2">
    <location>
        <begin position="16"/>
        <end position="335"/>
    </location>
</feature>
<dbReference type="AlphaFoldDB" id="A0A6P0CHR2"/>
<comment type="caution">
    <text evidence="3">The sequence shown here is derived from an EMBL/GenBank/DDBJ whole genome shotgun (WGS) entry which is preliminary data.</text>
</comment>
<feature type="compositionally biased region" description="Polar residues" evidence="1">
    <location>
        <begin position="104"/>
        <end position="117"/>
    </location>
</feature>
<dbReference type="RefSeq" id="WP_164354946.1">
    <property type="nucleotide sequence ID" value="NZ_JAABNT010000011.1"/>
</dbReference>
<keyword evidence="4" id="KW-1185">Reference proteome</keyword>
<sequence>MLRTGVMIFFCAALAACGDPLGGIPRISDVELAPNDPVAQALPTDEEIAREGFFGTPAAQGQAVVALDGDAAPVASEPPRKGGFLGLLRRAVPRAQPGVIEAQGASTQLDGAQSGSEDLSAANGDASQLEDVGQGTELAALSPTDTAQEAQEPKRRGLFARLTSGDAGRAPAESDILEVEYGTQLPYGVIARSCAAKRKPMGRKVESSAGGYKLYDTNPGATGLRTFYITGFADGCPRQITAAQALLGAPSLYEQLHYGPAGQHLPVGDTDKAYEKVKGRICGARKGKPCGAKMRQLERDTFFVNTYARPKDNTQWSELLIHKGEVVATSRKSSG</sequence>
<evidence type="ECO:0000313" key="4">
    <source>
        <dbReference type="Proteomes" id="UP000468591"/>
    </source>
</evidence>
<accession>A0A6P0CHR2</accession>
<protein>
    <submittedName>
        <fullName evidence="3">Uncharacterized protein</fullName>
    </submittedName>
</protein>
<feature type="signal peptide" evidence="2">
    <location>
        <begin position="1"/>
        <end position="15"/>
    </location>
</feature>
<dbReference type="Proteomes" id="UP000468591">
    <property type="component" value="Unassembled WGS sequence"/>
</dbReference>
<gene>
    <name evidence="3" type="ORF">GV827_16655</name>
</gene>
<dbReference type="PROSITE" id="PS51257">
    <property type="entry name" value="PROKAR_LIPOPROTEIN"/>
    <property type="match status" value="1"/>
</dbReference>
<keyword evidence="2" id="KW-0732">Signal</keyword>
<dbReference type="EMBL" id="JAABNT010000011">
    <property type="protein sequence ID" value="NEK24023.1"/>
    <property type="molecule type" value="Genomic_DNA"/>
</dbReference>
<organism evidence="3 4">
    <name type="scientific">Sulfitobacter sediminilitoris</name>
    <dbReference type="NCBI Taxonomy" id="2698830"/>
    <lineage>
        <taxon>Bacteria</taxon>
        <taxon>Pseudomonadati</taxon>
        <taxon>Pseudomonadota</taxon>
        <taxon>Alphaproteobacteria</taxon>
        <taxon>Rhodobacterales</taxon>
        <taxon>Roseobacteraceae</taxon>
        <taxon>Sulfitobacter</taxon>
    </lineage>
</organism>